<keyword evidence="3" id="KW-1185">Reference proteome</keyword>
<gene>
    <name evidence="2" type="ORF">RRG08_037792</name>
</gene>
<evidence type="ECO:0000313" key="2">
    <source>
        <dbReference type="EMBL" id="KAK3803479.1"/>
    </source>
</evidence>
<evidence type="ECO:0000256" key="1">
    <source>
        <dbReference type="SAM" id="MobiDB-lite"/>
    </source>
</evidence>
<dbReference type="EMBL" id="JAWDGP010000122">
    <property type="protein sequence ID" value="KAK3803479.1"/>
    <property type="molecule type" value="Genomic_DNA"/>
</dbReference>
<reference evidence="2" key="1">
    <citation type="journal article" date="2023" name="G3 (Bethesda)">
        <title>A reference genome for the long-term kleptoplast-retaining sea slug Elysia crispata morphotype clarki.</title>
        <authorList>
            <person name="Eastman K.E."/>
            <person name="Pendleton A.L."/>
            <person name="Shaikh M.A."/>
            <person name="Suttiyut T."/>
            <person name="Ogas R."/>
            <person name="Tomko P."/>
            <person name="Gavelis G."/>
            <person name="Widhalm J.R."/>
            <person name="Wisecaver J.H."/>
        </authorList>
    </citation>
    <scope>NUCLEOTIDE SEQUENCE</scope>
    <source>
        <strain evidence="2">ECLA1</strain>
    </source>
</reference>
<sequence length="107" mass="11913">MSSTGARSSAFEPKMLRATYASQSPSPRGRRAPWIEHIKKTARKARCRTIRFHLACLIQFLKTASVTDRVPVQDLAQNNGQLSDLRLVHNHCMPGISTNTPRREAGG</sequence>
<organism evidence="2 3">
    <name type="scientific">Elysia crispata</name>
    <name type="common">lettuce slug</name>
    <dbReference type="NCBI Taxonomy" id="231223"/>
    <lineage>
        <taxon>Eukaryota</taxon>
        <taxon>Metazoa</taxon>
        <taxon>Spiralia</taxon>
        <taxon>Lophotrochozoa</taxon>
        <taxon>Mollusca</taxon>
        <taxon>Gastropoda</taxon>
        <taxon>Heterobranchia</taxon>
        <taxon>Euthyneura</taxon>
        <taxon>Panpulmonata</taxon>
        <taxon>Sacoglossa</taxon>
        <taxon>Placobranchoidea</taxon>
        <taxon>Plakobranchidae</taxon>
        <taxon>Elysia</taxon>
    </lineage>
</organism>
<dbReference type="AlphaFoldDB" id="A0AAE1BCI4"/>
<evidence type="ECO:0000313" key="3">
    <source>
        <dbReference type="Proteomes" id="UP001283361"/>
    </source>
</evidence>
<dbReference type="Proteomes" id="UP001283361">
    <property type="component" value="Unassembled WGS sequence"/>
</dbReference>
<feature type="region of interest" description="Disordered" evidence="1">
    <location>
        <begin position="1"/>
        <end position="34"/>
    </location>
</feature>
<comment type="caution">
    <text evidence="2">The sequence shown here is derived from an EMBL/GenBank/DDBJ whole genome shotgun (WGS) entry which is preliminary data.</text>
</comment>
<proteinExistence type="predicted"/>
<accession>A0AAE1BCI4</accession>
<protein>
    <submittedName>
        <fullName evidence="2">Uncharacterized protein</fullName>
    </submittedName>
</protein>
<name>A0AAE1BCI4_9GAST</name>